<evidence type="ECO:0000256" key="4">
    <source>
        <dbReference type="ARBA" id="ARBA00023125"/>
    </source>
</evidence>
<name>A0ABZ0CML9_9BURK</name>
<dbReference type="SUPFAM" id="SSF46785">
    <property type="entry name" value="Winged helix' DNA-binding domain"/>
    <property type="match status" value="1"/>
</dbReference>
<dbReference type="InterPro" id="IPR004839">
    <property type="entry name" value="Aminotransferase_I/II_large"/>
</dbReference>
<dbReference type="Pfam" id="PF00392">
    <property type="entry name" value="GntR"/>
    <property type="match status" value="1"/>
</dbReference>
<proteinExistence type="inferred from homology"/>
<evidence type="ECO:0000256" key="5">
    <source>
        <dbReference type="ARBA" id="ARBA00023163"/>
    </source>
</evidence>
<keyword evidence="3" id="KW-0805">Transcription regulation</keyword>
<dbReference type="SUPFAM" id="SSF53383">
    <property type="entry name" value="PLP-dependent transferases"/>
    <property type="match status" value="1"/>
</dbReference>
<dbReference type="InterPro" id="IPR015424">
    <property type="entry name" value="PyrdxlP-dep_Trfase"/>
</dbReference>
<organism evidence="7 8">
    <name type="scientific">Piscinibacter gummiphilus</name>
    <dbReference type="NCBI Taxonomy" id="946333"/>
    <lineage>
        <taxon>Bacteria</taxon>
        <taxon>Pseudomonadati</taxon>
        <taxon>Pseudomonadota</taxon>
        <taxon>Betaproteobacteria</taxon>
        <taxon>Burkholderiales</taxon>
        <taxon>Sphaerotilaceae</taxon>
        <taxon>Piscinibacter</taxon>
    </lineage>
</organism>
<keyword evidence="8" id="KW-1185">Reference proteome</keyword>
<dbReference type="Gene3D" id="3.40.640.10">
    <property type="entry name" value="Type I PLP-dependent aspartate aminotransferase-like (Major domain)"/>
    <property type="match status" value="1"/>
</dbReference>
<gene>
    <name evidence="7" type="ORF">RXV79_14935</name>
</gene>
<dbReference type="CDD" id="cd00609">
    <property type="entry name" value="AAT_like"/>
    <property type="match status" value="1"/>
</dbReference>
<sequence>MPFTHWIARIRHSSLPAYQLIPELIAEDLQQGRLAPRQRLPPLRELAITLQLNYTTVVRGFASARERGLIASRPGMGSYVRGSFIGLPLRAGTGAEMTMNMPPEIEDHPAMQALQQSAAEAITHSTLHDLMRYQDFGGTAHDRELAAHWLAQWVPEAKADRVLVAPGIHAVLLALVSMLVKPGQSLCVESLVYPGLKAIAAQLGTQLLPITMDEHGLVPEELEAACKSTPVGAIYLCPNIHNPTTATLPMRRREQIADIALRLSIPIIEDDAYGMLPAATPPALADYAGALTYYISGLSKWLGAGMRVAYALAPTHAAQQRLAGALRATTVMASPFINAVVSHWLEQGHGREVLAAVRAECGWRSALMRERLGAYGLRVHPQGFHGWLPLPEGDANAGSSATQIASALRELGVAAVAASAFSTDRQPPEGLRLCLGGGLNRDDCGRALRAVARALGAAELSE</sequence>
<keyword evidence="5" id="KW-0804">Transcription</keyword>
<dbReference type="GO" id="GO:0008483">
    <property type="term" value="F:transaminase activity"/>
    <property type="evidence" value="ECO:0007669"/>
    <property type="project" value="UniProtKB-KW"/>
</dbReference>
<dbReference type="PANTHER" id="PTHR46577:SF1">
    <property type="entry name" value="HTH-TYPE TRANSCRIPTIONAL REGULATORY PROTEIN GABR"/>
    <property type="match status" value="1"/>
</dbReference>
<dbReference type="InterPro" id="IPR015422">
    <property type="entry name" value="PyrdxlP-dep_Trfase_small"/>
</dbReference>
<evidence type="ECO:0000259" key="6">
    <source>
        <dbReference type="PROSITE" id="PS50949"/>
    </source>
</evidence>
<evidence type="ECO:0000256" key="1">
    <source>
        <dbReference type="ARBA" id="ARBA00005384"/>
    </source>
</evidence>
<dbReference type="InterPro" id="IPR000524">
    <property type="entry name" value="Tscrpt_reg_HTH_GntR"/>
</dbReference>
<keyword evidence="7" id="KW-0808">Transferase</keyword>
<keyword evidence="4" id="KW-0238">DNA-binding</keyword>
<keyword evidence="7" id="KW-0032">Aminotransferase</keyword>
<dbReference type="Gene3D" id="3.90.1150.10">
    <property type="entry name" value="Aspartate Aminotransferase, domain 1"/>
    <property type="match status" value="1"/>
</dbReference>
<dbReference type="InterPro" id="IPR015421">
    <property type="entry name" value="PyrdxlP-dep_Trfase_major"/>
</dbReference>
<dbReference type="Proteomes" id="UP001303946">
    <property type="component" value="Chromosome"/>
</dbReference>
<dbReference type="PANTHER" id="PTHR46577">
    <property type="entry name" value="HTH-TYPE TRANSCRIPTIONAL REGULATORY PROTEIN GABR"/>
    <property type="match status" value="1"/>
</dbReference>
<dbReference type="InterPro" id="IPR051446">
    <property type="entry name" value="HTH_trans_reg/aminotransferase"/>
</dbReference>
<dbReference type="InterPro" id="IPR036388">
    <property type="entry name" value="WH-like_DNA-bd_sf"/>
</dbReference>
<dbReference type="PROSITE" id="PS50949">
    <property type="entry name" value="HTH_GNTR"/>
    <property type="match status" value="1"/>
</dbReference>
<reference evidence="7 8" key="1">
    <citation type="submission" date="2023-10" db="EMBL/GenBank/DDBJ databases">
        <title>Bacteria for the degradation of biodegradable plastic PBAT(Polybutylene adipate terephthalate).</title>
        <authorList>
            <person name="Weon H.-Y."/>
            <person name="Yeon J."/>
        </authorList>
    </citation>
    <scope>NUCLEOTIDE SEQUENCE [LARGE SCALE GENOMIC DNA]</scope>
    <source>
        <strain evidence="7 8">SBD 7-3</strain>
    </source>
</reference>
<keyword evidence="2" id="KW-0663">Pyridoxal phosphate</keyword>
<dbReference type="InterPro" id="IPR036390">
    <property type="entry name" value="WH_DNA-bd_sf"/>
</dbReference>
<dbReference type="CDD" id="cd07377">
    <property type="entry name" value="WHTH_GntR"/>
    <property type="match status" value="1"/>
</dbReference>
<protein>
    <submittedName>
        <fullName evidence="7">PLP-dependent aminotransferase family protein</fullName>
    </submittedName>
</protein>
<dbReference type="SMART" id="SM00345">
    <property type="entry name" value="HTH_GNTR"/>
    <property type="match status" value="1"/>
</dbReference>
<dbReference type="RefSeq" id="WP_316698583.1">
    <property type="nucleotide sequence ID" value="NZ_CP136336.1"/>
</dbReference>
<dbReference type="Gene3D" id="1.10.10.10">
    <property type="entry name" value="Winged helix-like DNA-binding domain superfamily/Winged helix DNA-binding domain"/>
    <property type="match status" value="1"/>
</dbReference>
<feature type="domain" description="HTH gntR-type" evidence="6">
    <location>
        <begin position="15"/>
        <end position="83"/>
    </location>
</feature>
<evidence type="ECO:0000313" key="8">
    <source>
        <dbReference type="Proteomes" id="UP001303946"/>
    </source>
</evidence>
<evidence type="ECO:0000256" key="3">
    <source>
        <dbReference type="ARBA" id="ARBA00023015"/>
    </source>
</evidence>
<accession>A0ABZ0CML9</accession>
<comment type="similarity">
    <text evidence="1">In the C-terminal section; belongs to the class-I pyridoxal-phosphate-dependent aminotransferase family.</text>
</comment>
<evidence type="ECO:0000313" key="7">
    <source>
        <dbReference type="EMBL" id="WOB06220.1"/>
    </source>
</evidence>
<evidence type="ECO:0000256" key="2">
    <source>
        <dbReference type="ARBA" id="ARBA00022898"/>
    </source>
</evidence>
<dbReference type="EMBL" id="CP136336">
    <property type="protein sequence ID" value="WOB06220.1"/>
    <property type="molecule type" value="Genomic_DNA"/>
</dbReference>
<dbReference type="Pfam" id="PF00155">
    <property type="entry name" value="Aminotran_1_2"/>
    <property type="match status" value="1"/>
</dbReference>